<dbReference type="GO" id="GO:0042056">
    <property type="term" value="F:chemoattractant activity"/>
    <property type="evidence" value="ECO:0007669"/>
    <property type="project" value="TreeGrafter"/>
</dbReference>
<dbReference type="PANTHER" id="PTHR12025:SF11">
    <property type="entry name" value="VASCULAR ENDOTHELIAL GROWTH FACTOR D"/>
    <property type="match status" value="1"/>
</dbReference>
<evidence type="ECO:0000313" key="6">
    <source>
        <dbReference type="EMBL" id="KAI1899784.1"/>
    </source>
</evidence>
<organism evidence="6 7">
    <name type="scientific">Albula goreensis</name>
    <dbReference type="NCBI Taxonomy" id="1534307"/>
    <lineage>
        <taxon>Eukaryota</taxon>
        <taxon>Metazoa</taxon>
        <taxon>Chordata</taxon>
        <taxon>Craniata</taxon>
        <taxon>Vertebrata</taxon>
        <taxon>Euteleostomi</taxon>
        <taxon>Actinopterygii</taxon>
        <taxon>Neopterygii</taxon>
        <taxon>Teleostei</taxon>
        <taxon>Albuliformes</taxon>
        <taxon>Albulidae</taxon>
        <taxon>Albula</taxon>
    </lineage>
</organism>
<feature type="domain" description="Platelet-derived growth factor (PDGF) family profile" evidence="5">
    <location>
        <begin position="149"/>
        <end position="247"/>
    </location>
</feature>
<gene>
    <name evidence="6" type="ORF">AGOR_G00065310</name>
</gene>
<proteinExistence type="inferred from homology"/>
<dbReference type="SMART" id="SM00141">
    <property type="entry name" value="PDGF"/>
    <property type="match status" value="1"/>
</dbReference>
<dbReference type="InterPro" id="IPR050507">
    <property type="entry name" value="PDGF/VEGF_growth_factor"/>
</dbReference>
<evidence type="ECO:0000259" key="5">
    <source>
        <dbReference type="PROSITE" id="PS50278"/>
    </source>
</evidence>
<dbReference type="GO" id="GO:0016020">
    <property type="term" value="C:membrane"/>
    <property type="evidence" value="ECO:0007669"/>
    <property type="project" value="InterPro"/>
</dbReference>
<comment type="caution">
    <text evidence="6">The sequence shown here is derived from an EMBL/GenBank/DDBJ whole genome shotgun (WGS) entry which is preliminary data.</text>
</comment>
<dbReference type="EMBL" id="JAERUA010000005">
    <property type="protein sequence ID" value="KAI1899784.1"/>
    <property type="molecule type" value="Genomic_DNA"/>
</dbReference>
<dbReference type="AlphaFoldDB" id="A0A8T3DVC1"/>
<dbReference type="InterPro" id="IPR029034">
    <property type="entry name" value="Cystine-knot_cytokine"/>
</dbReference>
<keyword evidence="2" id="KW-1015">Disulfide bond</keyword>
<dbReference type="GO" id="GO:0045766">
    <property type="term" value="P:positive regulation of angiogenesis"/>
    <property type="evidence" value="ECO:0007669"/>
    <property type="project" value="TreeGrafter"/>
</dbReference>
<keyword evidence="1 3" id="KW-0339">Growth factor</keyword>
<accession>A0A8T3DVC1</accession>
<dbReference type="GO" id="GO:0060754">
    <property type="term" value="P:positive regulation of mast cell chemotaxis"/>
    <property type="evidence" value="ECO:0007669"/>
    <property type="project" value="TreeGrafter"/>
</dbReference>
<dbReference type="GO" id="GO:0005172">
    <property type="term" value="F:vascular endothelial growth factor receptor binding"/>
    <property type="evidence" value="ECO:0007669"/>
    <property type="project" value="TreeGrafter"/>
</dbReference>
<dbReference type="OrthoDB" id="198735at2759"/>
<dbReference type="GO" id="GO:0050930">
    <property type="term" value="P:induction of positive chemotaxis"/>
    <property type="evidence" value="ECO:0007669"/>
    <property type="project" value="TreeGrafter"/>
</dbReference>
<dbReference type="Gene3D" id="2.10.90.10">
    <property type="entry name" value="Cystine-knot cytokines"/>
    <property type="match status" value="1"/>
</dbReference>
<evidence type="ECO:0000256" key="3">
    <source>
        <dbReference type="RuleBase" id="RU003818"/>
    </source>
</evidence>
<dbReference type="GO" id="GO:0008083">
    <property type="term" value="F:growth factor activity"/>
    <property type="evidence" value="ECO:0007669"/>
    <property type="project" value="UniProtKB-KW"/>
</dbReference>
<dbReference type="InterPro" id="IPR000072">
    <property type="entry name" value="PDGF/VEGF_dom"/>
</dbReference>
<dbReference type="PANTHER" id="PTHR12025">
    <property type="entry name" value="VASCULAR ENDOTHELIAL GROWTH FACTOR"/>
    <property type="match status" value="1"/>
</dbReference>
<dbReference type="GO" id="GO:0048010">
    <property type="term" value="P:vascular endothelial growth factor receptor signaling pathway"/>
    <property type="evidence" value="ECO:0007669"/>
    <property type="project" value="TreeGrafter"/>
</dbReference>
<evidence type="ECO:0000256" key="4">
    <source>
        <dbReference type="SAM" id="MobiDB-lite"/>
    </source>
</evidence>
<protein>
    <recommendedName>
        <fullName evidence="5">Platelet-derived growth factor (PDGF) family profile domain-containing protein</fullName>
    </recommendedName>
</protein>
<dbReference type="Proteomes" id="UP000829720">
    <property type="component" value="Unassembled WGS sequence"/>
</dbReference>
<comment type="similarity">
    <text evidence="3">Belongs to the PDGF/VEGF growth factor family.</text>
</comment>
<dbReference type="GO" id="GO:0005615">
    <property type="term" value="C:extracellular space"/>
    <property type="evidence" value="ECO:0007669"/>
    <property type="project" value="TreeGrafter"/>
</dbReference>
<reference evidence="6" key="1">
    <citation type="submission" date="2021-01" db="EMBL/GenBank/DDBJ databases">
        <authorList>
            <person name="Zahm M."/>
            <person name="Roques C."/>
            <person name="Cabau C."/>
            <person name="Klopp C."/>
            <person name="Donnadieu C."/>
            <person name="Jouanno E."/>
            <person name="Lampietro C."/>
            <person name="Louis A."/>
            <person name="Herpin A."/>
            <person name="Echchiki A."/>
            <person name="Berthelot C."/>
            <person name="Parey E."/>
            <person name="Roest-Crollius H."/>
            <person name="Braasch I."/>
            <person name="Postlethwait J."/>
            <person name="Bobe J."/>
            <person name="Montfort J."/>
            <person name="Bouchez O."/>
            <person name="Begum T."/>
            <person name="Mejri S."/>
            <person name="Adams A."/>
            <person name="Chen W.-J."/>
            <person name="Guiguen Y."/>
        </authorList>
    </citation>
    <scope>NUCLEOTIDE SEQUENCE</scope>
    <source>
        <tissue evidence="6">Blood</tissue>
    </source>
</reference>
<evidence type="ECO:0000313" key="7">
    <source>
        <dbReference type="Proteomes" id="UP000829720"/>
    </source>
</evidence>
<evidence type="ECO:0000256" key="1">
    <source>
        <dbReference type="ARBA" id="ARBA00023030"/>
    </source>
</evidence>
<dbReference type="PROSITE" id="PS50278">
    <property type="entry name" value="PDGF_2"/>
    <property type="match status" value="1"/>
</dbReference>
<dbReference type="GO" id="GO:0001938">
    <property type="term" value="P:positive regulation of endothelial cell proliferation"/>
    <property type="evidence" value="ECO:0007669"/>
    <property type="project" value="TreeGrafter"/>
</dbReference>
<name>A0A8T3DVC1_9TELE</name>
<evidence type="ECO:0000256" key="2">
    <source>
        <dbReference type="ARBA" id="ARBA00023157"/>
    </source>
</evidence>
<feature type="region of interest" description="Disordered" evidence="4">
    <location>
        <begin position="115"/>
        <end position="139"/>
    </location>
</feature>
<dbReference type="GO" id="GO:0001666">
    <property type="term" value="P:response to hypoxia"/>
    <property type="evidence" value="ECO:0007669"/>
    <property type="project" value="TreeGrafter"/>
</dbReference>
<dbReference type="CDD" id="cd00135">
    <property type="entry name" value="PDGF"/>
    <property type="match status" value="1"/>
</dbReference>
<keyword evidence="7" id="KW-1185">Reference proteome</keyword>
<dbReference type="Pfam" id="PF00341">
    <property type="entry name" value="PDGF"/>
    <property type="match status" value="1"/>
</dbReference>
<dbReference type="SUPFAM" id="SSF57501">
    <property type="entry name" value="Cystine-knot cytokines"/>
    <property type="match status" value="1"/>
</dbReference>
<dbReference type="GO" id="GO:0038084">
    <property type="term" value="P:vascular endothelial growth factor signaling pathway"/>
    <property type="evidence" value="ECO:0007669"/>
    <property type="project" value="TreeGrafter"/>
</dbReference>
<dbReference type="GO" id="GO:0002040">
    <property type="term" value="P:sprouting angiogenesis"/>
    <property type="evidence" value="ECO:0007669"/>
    <property type="project" value="TreeGrafter"/>
</dbReference>
<sequence length="349" mass="39344">MTPDPPEQTASDLIWEATLRAIQPVLPRYCAGRCLDTERKMKKHSAIVVHLLMVYYAKVMLSQENHSAKRAGGQERPGRDLRSASSLQEVLRLTDIPDWKFSWCRLKLRDPETSQSVESYRSAPAGSHRSTRFAASSHSREPATEITQEILQAIDEEWQKTQCVPRETCVDVAKELGTSTGMFFKPPCVSVFRCNGCCNSEGVTCRNTSTTYVNKTLLAVIPFQHNPEPVLIKVANHTECKCMGPAVMRRHVHPHRRNGCSPMQRDANSKDSPRLCDSGMIWDCMEDQCIPYPSRNQEFSSSPRMPDCEIDVDRCNCVPQNVTTPLSPCNPRMCATKGRHLSQISCRCK</sequence>